<protein>
    <recommendedName>
        <fullName evidence="5">O-GlcNAc transferase C-terminal domain-containing protein</fullName>
    </recommendedName>
</protein>
<dbReference type="EMBL" id="CP000554">
    <property type="protein sequence ID" value="ABM78772.1"/>
    <property type="molecule type" value="Genomic_DNA"/>
</dbReference>
<name>A2CBB2_PROM3</name>
<dbReference type="Gene3D" id="3.40.50.2000">
    <property type="entry name" value="Glycogen Phosphorylase B"/>
    <property type="match status" value="1"/>
</dbReference>
<dbReference type="KEGG" id="pmf:P9303_20301"/>
<comment type="pathway">
    <text evidence="1">Protein modification; protein glycosylation.</text>
</comment>
<reference evidence="6 7" key="1">
    <citation type="journal article" date="2007" name="PLoS Genet.">
        <title>Patterns and implications of gene gain and loss in the evolution of Prochlorococcus.</title>
        <authorList>
            <person name="Kettler G.C."/>
            <person name="Martiny A.C."/>
            <person name="Huang K."/>
            <person name="Zucker J."/>
            <person name="Coleman M.L."/>
            <person name="Rodrigue S."/>
            <person name="Chen F."/>
            <person name="Lapidus A."/>
            <person name="Ferriera S."/>
            <person name="Johnson J."/>
            <person name="Steglich C."/>
            <person name="Church G.M."/>
            <person name="Richardson P."/>
            <person name="Chisholm S.W."/>
        </authorList>
    </citation>
    <scope>NUCLEOTIDE SEQUENCE [LARGE SCALE GENOMIC DNA]</scope>
    <source>
        <strain evidence="6 7">MIT 9303</strain>
    </source>
</reference>
<keyword evidence="4" id="KW-0802">TPR repeat</keyword>
<dbReference type="CAZy" id="GT41">
    <property type="family name" value="Glycosyltransferase Family 41"/>
</dbReference>
<feature type="domain" description="O-GlcNAc transferase C-terminal" evidence="5">
    <location>
        <begin position="31"/>
        <end position="188"/>
    </location>
</feature>
<dbReference type="SUPFAM" id="SSF53756">
    <property type="entry name" value="UDP-Glycosyltransferase/glycogen phosphorylase"/>
    <property type="match status" value="1"/>
</dbReference>
<dbReference type="InterPro" id="IPR029489">
    <property type="entry name" value="OGT/SEC/SPY_C"/>
</dbReference>
<evidence type="ECO:0000256" key="1">
    <source>
        <dbReference type="ARBA" id="ARBA00004922"/>
    </source>
</evidence>
<evidence type="ECO:0000256" key="3">
    <source>
        <dbReference type="ARBA" id="ARBA00022737"/>
    </source>
</evidence>
<dbReference type="Gene3D" id="3.40.50.11380">
    <property type="match status" value="1"/>
</dbReference>
<evidence type="ECO:0000313" key="6">
    <source>
        <dbReference type="EMBL" id="ABM78772.1"/>
    </source>
</evidence>
<dbReference type="Proteomes" id="UP000002274">
    <property type="component" value="Chromosome"/>
</dbReference>
<accession>A2CBB2</accession>
<sequence length="395" mass="45773">MSLEDNPFNHLQRARHFYEKKYSRSTTEIDISNNKKIHIGYFSSDFYDHATLHLISKLFELHDKAVFKIYAYSIGSNPSDHYTYHLVSNVEVFRDIHLVDDQSAVSIVRKDNLDIAIDLNGYTKGNRFSIFANRIAPIQINYLGYPGSTGAECIDYLIADKVVIPERFEKYYSEKILYLPNSFQFNHDRREQNHPTLRRSDFGLPESSFVFVCFCANYKITPSVFNVWMRLLKQVDDSVLWLYRSNKWAEINLRRQAESRDIDPERLIFAGRLPLNKHLARHSLADLFLDTFNVNAHTTASDALLAGLPLLTLAGKSFTSRVAASLLVTLNLPELITYTIKDYEEKALMIALDPKLNRRLHEKLKLSIKESALFKPELTTKSLEDIYKELVVKHR</sequence>
<dbReference type="PANTHER" id="PTHR44998">
    <property type="match status" value="1"/>
</dbReference>
<dbReference type="STRING" id="59922.P9303_20301"/>
<dbReference type="GO" id="GO:0016740">
    <property type="term" value="F:transferase activity"/>
    <property type="evidence" value="ECO:0007669"/>
    <property type="project" value="UniProtKB-KW"/>
</dbReference>
<evidence type="ECO:0000256" key="2">
    <source>
        <dbReference type="ARBA" id="ARBA00022679"/>
    </source>
</evidence>
<dbReference type="Pfam" id="PF13844">
    <property type="entry name" value="Glyco_transf_41"/>
    <property type="match status" value="2"/>
</dbReference>
<evidence type="ECO:0000259" key="5">
    <source>
        <dbReference type="Pfam" id="PF13844"/>
    </source>
</evidence>
<dbReference type="PANTHER" id="PTHR44998:SF1">
    <property type="entry name" value="UDP-N-ACETYLGLUCOSAMINE--PEPTIDE N-ACETYLGLUCOSAMINYLTRANSFERASE 110 KDA SUBUNIT"/>
    <property type="match status" value="1"/>
</dbReference>
<gene>
    <name evidence="6" type="ordered locus">P9303_20301</name>
</gene>
<dbReference type="HOGENOM" id="CLU_001721_2_2_3"/>
<evidence type="ECO:0000313" key="7">
    <source>
        <dbReference type="Proteomes" id="UP000002274"/>
    </source>
</evidence>
<evidence type="ECO:0000256" key="4">
    <source>
        <dbReference type="ARBA" id="ARBA00022803"/>
    </source>
</evidence>
<keyword evidence="3" id="KW-0677">Repeat</keyword>
<proteinExistence type="predicted"/>
<keyword evidence="2" id="KW-0808">Transferase</keyword>
<feature type="domain" description="O-GlcNAc transferase C-terminal" evidence="5">
    <location>
        <begin position="198"/>
        <end position="378"/>
    </location>
</feature>
<dbReference type="AlphaFoldDB" id="A2CBB2"/>
<organism evidence="6 7">
    <name type="scientific">Prochlorococcus marinus (strain MIT 9303)</name>
    <dbReference type="NCBI Taxonomy" id="59922"/>
    <lineage>
        <taxon>Bacteria</taxon>
        <taxon>Bacillati</taxon>
        <taxon>Cyanobacteriota</taxon>
        <taxon>Cyanophyceae</taxon>
        <taxon>Synechococcales</taxon>
        <taxon>Prochlorococcaceae</taxon>
        <taxon>Prochlorococcus</taxon>
    </lineage>
</organism>